<dbReference type="PROSITE" id="PS51257">
    <property type="entry name" value="PROKAR_LIPOPROTEIN"/>
    <property type="match status" value="1"/>
</dbReference>
<dbReference type="RefSeq" id="WP_162309709.1">
    <property type="nucleotide sequence ID" value="NZ_JACHGU010000003.1"/>
</dbReference>
<evidence type="ECO:0000313" key="3">
    <source>
        <dbReference type="Proteomes" id="UP000462066"/>
    </source>
</evidence>
<feature type="signal peptide" evidence="1">
    <location>
        <begin position="1"/>
        <end position="21"/>
    </location>
</feature>
<protein>
    <submittedName>
        <fullName evidence="2">Uncharacterized protein</fullName>
    </submittedName>
</protein>
<dbReference type="Proteomes" id="UP000462066">
    <property type="component" value="Unassembled WGS sequence"/>
</dbReference>
<feature type="chain" id="PRO_5030744568" evidence="1">
    <location>
        <begin position="22"/>
        <end position="167"/>
    </location>
</feature>
<dbReference type="AlphaFoldDB" id="A0A7V8GQ94"/>
<reference evidence="2 3" key="1">
    <citation type="submission" date="2017-10" db="EMBL/GenBank/DDBJ databases">
        <title>Whole genome sequencing of Pseudoxanthomonas broegbernensis DSM 12573(T).</title>
        <authorList>
            <person name="Kumar S."/>
            <person name="Bansal K."/>
            <person name="Kaur A."/>
            <person name="Patil P."/>
            <person name="Sharma S."/>
            <person name="Patil P.B."/>
        </authorList>
    </citation>
    <scope>NUCLEOTIDE SEQUENCE [LARGE SCALE GENOMIC DNA]</scope>
    <source>
        <strain evidence="2 3">DSM 12573</strain>
    </source>
</reference>
<accession>A0A7V8GQ94</accession>
<dbReference type="EMBL" id="MWIP01000001">
    <property type="protein sequence ID" value="KAF1688151.1"/>
    <property type="molecule type" value="Genomic_DNA"/>
</dbReference>
<keyword evidence="3" id="KW-1185">Reference proteome</keyword>
<keyword evidence="1" id="KW-0732">Signal</keyword>
<sequence length="167" mass="17791">MNKTTRAIVLACMLISPLLLTACKDEAAVANAASEKKALAAPAKDDDAGWKAYLPAVVQENMGAITNNPFLYYLPPESDPEFEAKYQRQVEAATTAMARGIQKGNLLAFGSPASAKMADLIEVAFKDVPADTLKGVRILFIGEAADNDRVQAVLAPTGAEYVFVEAK</sequence>
<comment type="caution">
    <text evidence="2">The sequence shown here is derived from an EMBL/GenBank/DDBJ whole genome shotgun (WGS) entry which is preliminary data.</text>
</comment>
<name>A0A7V8GQ94_9GAMM</name>
<evidence type="ECO:0000256" key="1">
    <source>
        <dbReference type="SAM" id="SignalP"/>
    </source>
</evidence>
<organism evidence="2 3">
    <name type="scientific">Pseudoxanthomonas broegbernensis</name>
    <dbReference type="NCBI Taxonomy" id="83619"/>
    <lineage>
        <taxon>Bacteria</taxon>
        <taxon>Pseudomonadati</taxon>
        <taxon>Pseudomonadota</taxon>
        <taxon>Gammaproteobacteria</taxon>
        <taxon>Lysobacterales</taxon>
        <taxon>Lysobacteraceae</taxon>
        <taxon>Pseudoxanthomonas</taxon>
    </lineage>
</organism>
<proteinExistence type="predicted"/>
<evidence type="ECO:0000313" key="2">
    <source>
        <dbReference type="EMBL" id="KAF1688151.1"/>
    </source>
</evidence>
<gene>
    <name evidence="2" type="ORF">B1992_01675</name>
</gene>